<reference evidence="3" key="1">
    <citation type="submission" date="2016-05" db="EMBL/GenBank/DDBJ databases">
        <title>Polynucleobacter sp. QLW-P1FAT50C-4 genome.</title>
        <authorList>
            <person name="Hahn M.W."/>
        </authorList>
    </citation>
    <scope>NUCLEOTIDE SEQUENCE [LARGE SCALE GENOMIC DNA]</scope>
    <source>
        <strain evidence="3">QLW-P1FAT50C-4</strain>
    </source>
</reference>
<dbReference type="Gene3D" id="3.90.550.10">
    <property type="entry name" value="Spore Coat Polysaccharide Biosynthesis Protein SpsA, Chain A"/>
    <property type="match status" value="1"/>
</dbReference>
<protein>
    <recommendedName>
        <fullName evidence="1">Glycosyltransferase 2-like domain-containing protein</fullName>
    </recommendedName>
</protein>
<dbReference type="SUPFAM" id="SSF53448">
    <property type="entry name" value="Nucleotide-diphospho-sugar transferases"/>
    <property type="match status" value="1"/>
</dbReference>
<name>A0A191UD93_9BURK</name>
<feature type="domain" description="Glycosyltransferase 2-like" evidence="1">
    <location>
        <begin position="11"/>
        <end position="119"/>
    </location>
</feature>
<dbReference type="CDD" id="cd00761">
    <property type="entry name" value="Glyco_tranf_GTA_type"/>
    <property type="match status" value="1"/>
</dbReference>
<dbReference type="AlphaFoldDB" id="A0A191UD93"/>
<dbReference type="Proteomes" id="UP000078463">
    <property type="component" value="Chromosome"/>
</dbReference>
<keyword evidence="3" id="KW-1185">Reference proteome</keyword>
<dbReference type="PANTHER" id="PTHR22916">
    <property type="entry name" value="GLYCOSYLTRANSFERASE"/>
    <property type="match status" value="1"/>
</dbReference>
<organism evidence="2 3">
    <name type="scientific">Polynucleobacter wuianus</name>
    <dbReference type="NCBI Taxonomy" id="1743168"/>
    <lineage>
        <taxon>Bacteria</taxon>
        <taxon>Pseudomonadati</taxon>
        <taxon>Pseudomonadota</taxon>
        <taxon>Betaproteobacteria</taxon>
        <taxon>Burkholderiales</taxon>
        <taxon>Burkholderiaceae</taxon>
        <taxon>Polynucleobacter</taxon>
    </lineage>
</organism>
<proteinExistence type="predicted"/>
<evidence type="ECO:0000259" key="1">
    <source>
        <dbReference type="Pfam" id="PF00535"/>
    </source>
</evidence>
<gene>
    <name evidence="2" type="ORF">A8O14_01335</name>
</gene>
<dbReference type="STRING" id="1743168.A8O14_01335"/>
<evidence type="ECO:0000313" key="3">
    <source>
        <dbReference type="Proteomes" id="UP000078463"/>
    </source>
</evidence>
<accession>A0A191UD93</accession>
<sequence>MTHSASNPLISVLMPAFNVEDYVGPAIESILNQTYTNFELIVLDDGSSDGTVGIIDAYSDPRLKKVFLPENKGLVSARNVLVGMARGEFIAFLDSDDLADPRRLELQLQYLRSNHLDLCGTDHIVLHQKSGKLKFSKQRHSDADIRAMITVCSPLCNPSVMGRSEVLNLVPYLPGNDGAEDYVMWVNLALAGCKFGNVPKNLITYRVHDNQISKVKNAKVNNIFDKRRKQYLNTLGISDILIPRRLPLKERLSLAPRFLFALNKKIPGISIGANYQIYSRYQFRGNGIWTPFTRLERVIVAAVASICGMLTS</sequence>
<dbReference type="EMBL" id="CP015922">
    <property type="protein sequence ID" value="ANI98856.1"/>
    <property type="molecule type" value="Genomic_DNA"/>
</dbReference>
<dbReference type="InterPro" id="IPR029044">
    <property type="entry name" value="Nucleotide-diphossugar_trans"/>
</dbReference>
<evidence type="ECO:0000313" key="2">
    <source>
        <dbReference type="EMBL" id="ANI98856.1"/>
    </source>
</evidence>
<dbReference type="OrthoDB" id="9802649at2"/>
<dbReference type="PANTHER" id="PTHR22916:SF3">
    <property type="entry name" value="UDP-GLCNAC:BETAGAL BETA-1,3-N-ACETYLGLUCOSAMINYLTRANSFERASE-LIKE PROTEIN 1"/>
    <property type="match status" value="1"/>
</dbReference>
<dbReference type="InterPro" id="IPR001173">
    <property type="entry name" value="Glyco_trans_2-like"/>
</dbReference>
<dbReference type="RefSeq" id="WP_068947863.1">
    <property type="nucleotide sequence ID" value="NZ_CP015922.1"/>
</dbReference>
<dbReference type="Pfam" id="PF00535">
    <property type="entry name" value="Glycos_transf_2"/>
    <property type="match status" value="1"/>
</dbReference>
<dbReference type="KEGG" id="pwu:A8O14_01335"/>
<dbReference type="GO" id="GO:0016758">
    <property type="term" value="F:hexosyltransferase activity"/>
    <property type="evidence" value="ECO:0007669"/>
    <property type="project" value="UniProtKB-ARBA"/>
</dbReference>